<gene>
    <name evidence="2" type="ORF">HINF_LOCUS45888</name>
    <name evidence="1" type="ORF">HINF_LOCUS56319</name>
</gene>
<reference evidence="2 3" key="2">
    <citation type="submission" date="2024-07" db="EMBL/GenBank/DDBJ databases">
        <authorList>
            <person name="Akdeniz Z."/>
        </authorList>
    </citation>
    <scope>NUCLEOTIDE SEQUENCE [LARGE SCALE GENOMIC DNA]</scope>
</reference>
<comment type="caution">
    <text evidence="1">The sequence shown here is derived from an EMBL/GenBank/DDBJ whole genome shotgun (WGS) entry which is preliminary data.</text>
</comment>
<dbReference type="EMBL" id="CAXDID020000200">
    <property type="protein sequence ID" value="CAL6054063.1"/>
    <property type="molecule type" value="Genomic_DNA"/>
</dbReference>
<dbReference type="AlphaFoldDB" id="A0AA86R9U1"/>
<dbReference type="EMBL" id="CATOUU010001045">
    <property type="protein sequence ID" value="CAI9968674.1"/>
    <property type="molecule type" value="Genomic_DNA"/>
</dbReference>
<proteinExistence type="predicted"/>
<keyword evidence="3" id="KW-1185">Reference proteome</keyword>
<organism evidence="1">
    <name type="scientific">Hexamita inflata</name>
    <dbReference type="NCBI Taxonomy" id="28002"/>
    <lineage>
        <taxon>Eukaryota</taxon>
        <taxon>Metamonada</taxon>
        <taxon>Diplomonadida</taxon>
        <taxon>Hexamitidae</taxon>
        <taxon>Hexamitinae</taxon>
        <taxon>Hexamita</taxon>
    </lineage>
</organism>
<evidence type="ECO:0000313" key="2">
    <source>
        <dbReference type="EMBL" id="CAL6054063.1"/>
    </source>
</evidence>
<protein>
    <submittedName>
        <fullName evidence="2">Hypothetical_protein</fullName>
    </submittedName>
</protein>
<reference evidence="1" key="1">
    <citation type="submission" date="2023-06" db="EMBL/GenBank/DDBJ databases">
        <authorList>
            <person name="Kurt Z."/>
        </authorList>
    </citation>
    <scope>NUCLEOTIDE SEQUENCE</scope>
</reference>
<sequence length="102" mass="12009">MTLAAETQGLLCQSQRFQEGPVQVEISLYQFLYQCDMNQTSIQLIISHVQLIILHRQKTGVNENLQKKWNLNLCLLSFQFKVFQVYNTMTQSDKPQIIRFKK</sequence>
<evidence type="ECO:0000313" key="1">
    <source>
        <dbReference type="EMBL" id="CAI9968674.1"/>
    </source>
</evidence>
<evidence type="ECO:0000313" key="3">
    <source>
        <dbReference type="Proteomes" id="UP001642409"/>
    </source>
</evidence>
<accession>A0AA86R9U1</accession>
<name>A0AA86R9U1_9EUKA</name>
<dbReference type="Proteomes" id="UP001642409">
    <property type="component" value="Unassembled WGS sequence"/>
</dbReference>